<dbReference type="EMBL" id="CBVR010000001">
    <property type="protein sequence ID" value="CDK34265.1"/>
    <property type="molecule type" value="Genomic_DNA"/>
</dbReference>
<reference evidence="1" key="1">
    <citation type="submission" date="2013-10" db="EMBL/GenBank/DDBJ databases">
        <authorList>
            <person name="Crossman L."/>
        </authorList>
    </citation>
    <scope>NUCLEOTIDE SEQUENCE</scope>
</reference>
<sequence>MNNEENMLIDIVKIINYIGDLHKGFSEEFFSNHDSFNLKRTTVAKVIKDESTYDVDFINLVDSYIEEITMFQLTHDFEINNDKIDPRFRGKTRESALNKLYYYSVRPVGADFPLQKCLNDLLGFRIIIDNIFDYNDLLTDIKKSPYLKTKISRSYIRRDIDEDRDIKYIGIHIYFKSENNKFFPWELQIWQKDDAILNEKSHRKHKQKRRYINWAEEYKDNRHEEE</sequence>
<dbReference type="AlphaFoldDB" id="V6DHW7"/>
<organism evidence="1">
    <name type="scientific">Ligilactobacillus salivarius cp400</name>
    <dbReference type="NCBI Taxonomy" id="1273133"/>
    <lineage>
        <taxon>Bacteria</taxon>
        <taxon>Bacillati</taxon>
        <taxon>Bacillota</taxon>
        <taxon>Bacilli</taxon>
        <taxon>Lactobacillales</taxon>
        <taxon>Lactobacillaceae</taxon>
        <taxon>Ligilactobacillus</taxon>
    </lineage>
</organism>
<gene>
    <name evidence="1" type="ORF">LSCP400_00621</name>
</gene>
<dbReference type="UniPathway" id="UPA00908">
    <property type="reaction ID" value="UER00884"/>
</dbReference>
<evidence type="ECO:0000313" key="1">
    <source>
        <dbReference type="EMBL" id="CDK34265.1"/>
    </source>
</evidence>
<name>V6DHW7_9LACO</name>
<dbReference type="InterPro" id="IPR043519">
    <property type="entry name" value="NT_sf"/>
</dbReference>
<dbReference type="GO" id="GO:0015970">
    <property type="term" value="P:guanosine tetraphosphate biosynthetic process"/>
    <property type="evidence" value="ECO:0007669"/>
    <property type="project" value="UniProtKB-UniPathway"/>
</dbReference>
<comment type="caution">
    <text evidence="1">The sequence shown here is derived from an EMBL/GenBank/DDBJ whole genome shotgun (WGS) entry which is preliminary data.</text>
</comment>
<proteinExistence type="predicted"/>
<accession>V6DHW7</accession>
<dbReference type="SUPFAM" id="SSF81301">
    <property type="entry name" value="Nucleotidyltransferase"/>
    <property type="match status" value="1"/>
</dbReference>
<reference evidence="1" key="2">
    <citation type="journal article" date="2014" name="Genome Announc.">
        <title>Draft Genome Sequence of a Novel Lactobacillus salivarius Strain Isolated from Piglet.</title>
        <authorList>
            <person name="Mackenzie D.A."/>
            <person name="McLay K."/>
            <person name="Roos S."/>
            <person name="Walter J."/>
            <person name="Swarbreck D."/>
            <person name="Drou N."/>
            <person name="Crossman L.C."/>
            <person name="Juge N."/>
        </authorList>
    </citation>
    <scope>NUCLEOTIDE SEQUENCE [LARGE SCALE GENOMIC DNA]</scope>
    <source>
        <strain>cp400</strain>
    </source>
</reference>
<protein>
    <submittedName>
        <fullName evidence="1">Uncharacterized protein</fullName>
    </submittedName>
</protein>
<dbReference type="Gene3D" id="3.30.460.10">
    <property type="entry name" value="Beta Polymerase, domain 2"/>
    <property type="match status" value="1"/>
</dbReference>